<keyword evidence="4" id="KW-0285">Flavoprotein</keyword>
<dbReference type="AlphaFoldDB" id="A0A2H1L6F6"/>
<dbReference type="Proteomes" id="UP000234462">
    <property type="component" value="Unassembled WGS sequence"/>
</dbReference>
<dbReference type="GO" id="GO:0006207">
    <property type="term" value="P:'de novo' pyrimidine nucleobase biosynthetic process"/>
    <property type="evidence" value="ECO:0007669"/>
    <property type="project" value="InterPro"/>
</dbReference>
<dbReference type="GO" id="GO:0009636">
    <property type="term" value="P:response to toxic substance"/>
    <property type="evidence" value="ECO:0007669"/>
    <property type="project" value="UniProtKB-KW"/>
</dbReference>
<evidence type="ECO:0000256" key="9">
    <source>
        <dbReference type="ARBA" id="ARBA00049401"/>
    </source>
</evidence>
<dbReference type="InterPro" id="IPR001295">
    <property type="entry name" value="Dihydroorotate_DH_CS"/>
</dbReference>
<comment type="cofactor">
    <cofactor evidence="1">
        <name>FMN</name>
        <dbReference type="ChEBI" id="CHEBI:58210"/>
    </cofactor>
</comment>
<dbReference type="PANTHER" id="PTHR42747">
    <property type="entry name" value="NITRONATE MONOOXYGENASE-RELATED"/>
    <property type="match status" value="1"/>
</dbReference>
<keyword evidence="7 10" id="KW-0503">Monooxygenase</keyword>
<evidence type="ECO:0000256" key="8">
    <source>
        <dbReference type="ARBA" id="ARBA00031155"/>
    </source>
</evidence>
<dbReference type="Gene3D" id="3.20.20.70">
    <property type="entry name" value="Aldolase class I"/>
    <property type="match status" value="1"/>
</dbReference>
<dbReference type="PANTHER" id="PTHR42747:SF3">
    <property type="entry name" value="NITRONATE MONOOXYGENASE-RELATED"/>
    <property type="match status" value="1"/>
</dbReference>
<keyword evidence="11" id="KW-1185">Reference proteome</keyword>
<dbReference type="InterPro" id="IPR013785">
    <property type="entry name" value="Aldolase_TIM"/>
</dbReference>
<dbReference type="GO" id="GO:0016627">
    <property type="term" value="F:oxidoreductase activity, acting on the CH-CH group of donors"/>
    <property type="evidence" value="ECO:0007669"/>
    <property type="project" value="InterPro"/>
</dbReference>
<dbReference type="SUPFAM" id="SSF51412">
    <property type="entry name" value="Inosine monophosphate dehydrogenase (IMPDH)"/>
    <property type="match status" value="1"/>
</dbReference>
<evidence type="ECO:0000256" key="2">
    <source>
        <dbReference type="ARBA" id="ARBA00009881"/>
    </source>
</evidence>
<evidence type="ECO:0000313" key="10">
    <source>
        <dbReference type="EMBL" id="SMY12491.1"/>
    </source>
</evidence>
<evidence type="ECO:0000256" key="1">
    <source>
        <dbReference type="ARBA" id="ARBA00001917"/>
    </source>
</evidence>
<evidence type="ECO:0000256" key="4">
    <source>
        <dbReference type="ARBA" id="ARBA00022630"/>
    </source>
</evidence>
<dbReference type="Pfam" id="PF03060">
    <property type="entry name" value="NMO"/>
    <property type="match status" value="1"/>
</dbReference>
<evidence type="ECO:0000256" key="6">
    <source>
        <dbReference type="ARBA" id="ARBA00023002"/>
    </source>
</evidence>
<comment type="similarity">
    <text evidence="2">Belongs to the nitronate monooxygenase family. NMO class I subfamily.</text>
</comment>
<dbReference type="GO" id="GO:0018580">
    <property type="term" value="F:nitronate monooxygenase activity"/>
    <property type="evidence" value="ECO:0007669"/>
    <property type="project" value="InterPro"/>
</dbReference>
<evidence type="ECO:0000313" key="11">
    <source>
        <dbReference type="Proteomes" id="UP000234462"/>
    </source>
</evidence>
<keyword evidence="5" id="KW-0288">FMN</keyword>
<gene>
    <name evidence="10" type="ORF">BJEO58_02088</name>
</gene>
<evidence type="ECO:0000256" key="5">
    <source>
        <dbReference type="ARBA" id="ARBA00022643"/>
    </source>
</evidence>
<dbReference type="CDD" id="cd04730">
    <property type="entry name" value="NPD_like"/>
    <property type="match status" value="1"/>
</dbReference>
<dbReference type="EMBL" id="FXZM01000010">
    <property type="protein sequence ID" value="SMY12491.1"/>
    <property type="molecule type" value="Genomic_DNA"/>
</dbReference>
<proteinExistence type="inferred from homology"/>
<sequence length="389" mass="39695">MPHISAPLQVAGGVQYDGVMSTFSLASLSVPLVQAPMAGGPSTPLLAAAVTEAGGLGSLAAGYLSAESLAHDISEFRGLSSGPVAVNIFAPESHRPSAADVESYRSALRTWTDAGGISGAVPPVTGDSDDMYQEKLAVVRDRRPEVVTFTFGLPDVVTIERLHEVGVLVGATVTTVPEGAAAHANGVDLLIAQGIEAGGHRAQFDQSAPSEPISTADLVSGLSAATPLPVIAAGGIDGPESAQELLSRGADAVQLGTLFLTTDEAGTKPTHRRALVEASVSERSAETTLTRAFTGRPARALSNRFTREMDAEAVVGYPQVHFLTGGIRAAAAASDDPELLNLWSGTGVGGCRQESAASLVARFAGLRRGAANASSDQAHIGGQCEGSAR</sequence>
<evidence type="ECO:0000256" key="7">
    <source>
        <dbReference type="ARBA" id="ARBA00023033"/>
    </source>
</evidence>
<name>A0A2H1L6F6_9MICO</name>
<evidence type="ECO:0000256" key="3">
    <source>
        <dbReference type="ARBA" id="ARBA00022575"/>
    </source>
</evidence>
<dbReference type="PROSITE" id="PS00912">
    <property type="entry name" value="DHODEHASE_2"/>
    <property type="match status" value="1"/>
</dbReference>
<keyword evidence="6 10" id="KW-0560">Oxidoreductase</keyword>
<dbReference type="InterPro" id="IPR004136">
    <property type="entry name" value="NMO"/>
</dbReference>
<comment type="catalytic activity">
    <reaction evidence="9">
        <text>3 propionate 3-nitronate + 3 O2 + H2O = 3 3-oxopropanoate + 2 nitrate + nitrite + H2O2 + 3 H(+)</text>
        <dbReference type="Rhea" id="RHEA:57332"/>
        <dbReference type="ChEBI" id="CHEBI:15377"/>
        <dbReference type="ChEBI" id="CHEBI:15378"/>
        <dbReference type="ChEBI" id="CHEBI:15379"/>
        <dbReference type="ChEBI" id="CHEBI:16240"/>
        <dbReference type="ChEBI" id="CHEBI:16301"/>
        <dbReference type="ChEBI" id="CHEBI:17632"/>
        <dbReference type="ChEBI" id="CHEBI:33190"/>
        <dbReference type="ChEBI" id="CHEBI:136067"/>
    </reaction>
</comment>
<accession>A0A2H1L6F6</accession>
<protein>
    <recommendedName>
        <fullName evidence="8">Propionate 3-nitronate monooxygenase</fullName>
    </recommendedName>
</protein>
<organism evidence="10 11">
    <name type="scientific">Brevibacterium jeotgali</name>
    <dbReference type="NCBI Taxonomy" id="1262550"/>
    <lineage>
        <taxon>Bacteria</taxon>
        <taxon>Bacillati</taxon>
        <taxon>Actinomycetota</taxon>
        <taxon>Actinomycetes</taxon>
        <taxon>Micrococcales</taxon>
        <taxon>Brevibacteriaceae</taxon>
        <taxon>Brevibacterium</taxon>
    </lineage>
</organism>
<reference evidence="11" key="1">
    <citation type="submission" date="2017-03" db="EMBL/GenBank/DDBJ databases">
        <authorList>
            <person name="Monnet C."/>
        </authorList>
    </citation>
    <scope>NUCLEOTIDE SEQUENCE [LARGE SCALE GENOMIC DNA]</scope>
    <source>
        <strain evidence="11">SJ5-8</strain>
    </source>
</reference>
<keyword evidence="3" id="KW-0216">Detoxification</keyword>